<dbReference type="InterPro" id="IPR034154">
    <property type="entry name" value="TOPRIM_DnaG/twinkle"/>
</dbReference>
<dbReference type="GO" id="GO:0003899">
    <property type="term" value="F:DNA-directed RNA polymerase activity"/>
    <property type="evidence" value="ECO:0007669"/>
    <property type="project" value="InterPro"/>
</dbReference>
<dbReference type="PANTHER" id="PTHR30313">
    <property type="entry name" value="DNA PRIMASE"/>
    <property type="match status" value="1"/>
</dbReference>
<dbReference type="Gene3D" id="3.90.580.10">
    <property type="entry name" value="Zinc finger, CHC2-type domain"/>
    <property type="match status" value="1"/>
</dbReference>
<protein>
    <submittedName>
        <fullName evidence="5">Putative DNA primase</fullName>
    </submittedName>
</protein>
<sequence length="381" mass="43328">MEKYDLDKLNELDIVEVLEAMGAKPSKSNKLLHCPNTNAHSHGDKHPSMGFDKGKNICKCFVCDLSGNPVTVATKHFNNDFKKACEFLHETFGVPYLSGEVSHQPHKRIQPPKPKGKQYWSFDSNKKFAKVLIKDFLPKYPNMSELQRLKLIYTFVYRFSLTTDQRGKLSWYSSRGLSGSKFLEYLGFLSKSDIDNLVEQLLKYFSLEELQRLKLLDLVGGWKYGYNVVVVPSFDLYSDMIEGFMLRYTDNRPKGKEVNVSCTDISFPLPFGLGRKTLQQCKTLWLTEGHIDGLSIATQSECFVSFAGTYSYKEEMLGLLRGKTVIVAYDKDKAGQEAQTVLIERLQKAGVNYKIASWDAKDGEDLNDLLVNGKINKIQTI</sequence>
<dbReference type="Proteomes" id="UP000028486">
    <property type="component" value="Plasmid pCIG1485E"/>
</dbReference>
<evidence type="ECO:0000256" key="2">
    <source>
        <dbReference type="ARBA" id="ARBA00022771"/>
    </source>
</evidence>
<keyword evidence="3" id="KW-0862">Zinc</keyword>
<dbReference type="InterPro" id="IPR036977">
    <property type="entry name" value="DNA_primase_Znf_CHC2"/>
</dbReference>
<dbReference type="SUPFAM" id="SSF56731">
    <property type="entry name" value="DNA primase core"/>
    <property type="match status" value="1"/>
</dbReference>
<dbReference type="GO" id="GO:0008270">
    <property type="term" value="F:zinc ion binding"/>
    <property type="evidence" value="ECO:0007669"/>
    <property type="project" value="UniProtKB-KW"/>
</dbReference>
<evidence type="ECO:0000256" key="1">
    <source>
        <dbReference type="ARBA" id="ARBA00022723"/>
    </source>
</evidence>
<gene>
    <name evidence="5" type="ORF">CIG1485E_a0037</name>
</gene>
<dbReference type="SMART" id="SM00400">
    <property type="entry name" value="ZnF_CHCC"/>
    <property type="match status" value="1"/>
</dbReference>
<dbReference type="Gene3D" id="3.40.1360.10">
    <property type="match status" value="1"/>
</dbReference>
<dbReference type="eggNOG" id="COG0358">
    <property type="taxonomic scope" value="Bacteria"/>
</dbReference>
<dbReference type="AlphaFoldDB" id="A0A076FDS8"/>
<organism evidence="5 6">
    <name type="scientific">Campylobacter iguaniorum</name>
    <dbReference type="NCBI Taxonomy" id="1244531"/>
    <lineage>
        <taxon>Bacteria</taxon>
        <taxon>Pseudomonadati</taxon>
        <taxon>Campylobacterota</taxon>
        <taxon>Epsilonproteobacteria</taxon>
        <taxon>Campylobacterales</taxon>
        <taxon>Campylobacteraceae</taxon>
        <taxon>Campylobacter</taxon>
    </lineage>
</organism>
<dbReference type="GO" id="GO:0005737">
    <property type="term" value="C:cytoplasm"/>
    <property type="evidence" value="ECO:0007669"/>
    <property type="project" value="TreeGrafter"/>
</dbReference>
<dbReference type="OrthoDB" id="5363111at2"/>
<name>A0A076FDS8_9BACT</name>
<keyword evidence="5" id="KW-0614">Plasmid</keyword>
<accession>A0A076FDS8</accession>
<dbReference type="CDD" id="cd01029">
    <property type="entry name" value="TOPRIM_primases"/>
    <property type="match status" value="1"/>
</dbReference>
<evidence type="ECO:0000256" key="3">
    <source>
        <dbReference type="ARBA" id="ARBA00022833"/>
    </source>
</evidence>
<dbReference type="KEGG" id="caj:CIG1485E_a0037"/>
<reference evidence="5 6" key="1">
    <citation type="journal article" date="2014" name="Genome Announc.">
        <title>Complete Genome Sequence of Campylobacter iguaniorum Strain 1485ET, Isolated from a Bearded Dragon (Pogona vitticeps).</title>
        <authorList>
            <person name="Gilbert M.J."/>
            <person name="Miller W.G."/>
            <person name="Yee E."/>
            <person name="Kik M."/>
            <person name="Wagenaar J.A."/>
            <person name="Duim B."/>
        </authorList>
    </citation>
    <scope>NUCLEOTIDE SEQUENCE [LARGE SCALE GENOMIC DNA]</scope>
    <source>
        <strain evidence="5 6">1485E</strain>
        <plasmid evidence="5">pCIG1485E</plasmid>
    </source>
</reference>
<evidence type="ECO:0000259" key="4">
    <source>
        <dbReference type="SMART" id="SM00400"/>
    </source>
</evidence>
<dbReference type="Pfam" id="PF01807">
    <property type="entry name" value="Zn_ribbon_DnaG"/>
    <property type="match status" value="1"/>
</dbReference>
<dbReference type="EMBL" id="CP009044">
    <property type="protein sequence ID" value="AII15562.1"/>
    <property type="molecule type" value="Genomic_DNA"/>
</dbReference>
<dbReference type="HOGENOM" id="CLU_815783_0_0_7"/>
<dbReference type="SUPFAM" id="SSF57783">
    <property type="entry name" value="Zinc beta-ribbon"/>
    <property type="match status" value="1"/>
</dbReference>
<dbReference type="GO" id="GO:0006269">
    <property type="term" value="P:DNA replication, synthesis of primer"/>
    <property type="evidence" value="ECO:0007669"/>
    <property type="project" value="TreeGrafter"/>
</dbReference>
<evidence type="ECO:0000313" key="5">
    <source>
        <dbReference type="EMBL" id="AII15562.1"/>
    </source>
</evidence>
<dbReference type="RefSeq" id="WP_041572690.1">
    <property type="nucleotide sequence ID" value="NZ_CP009044.1"/>
</dbReference>
<feature type="domain" description="Zinc finger CHC2-type" evidence="4">
    <location>
        <begin position="42"/>
        <end position="89"/>
    </location>
</feature>
<dbReference type="GO" id="GO:0003677">
    <property type="term" value="F:DNA binding"/>
    <property type="evidence" value="ECO:0007669"/>
    <property type="project" value="InterPro"/>
</dbReference>
<dbReference type="Pfam" id="PF13155">
    <property type="entry name" value="Toprim_2"/>
    <property type="match status" value="1"/>
</dbReference>
<keyword evidence="2" id="KW-0863">Zinc-finger</keyword>
<geneLocation type="plasmid" evidence="5 6">
    <name>pCIG1485E</name>
</geneLocation>
<keyword evidence="1" id="KW-0479">Metal-binding</keyword>
<dbReference type="InterPro" id="IPR002694">
    <property type="entry name" value="Znf_CHC2"/>
</dbReference>
<proteinExistence type="predicted"/>
<evidence type="ECO:0000313" key="6">
    <source>
        <dbReference type="Proteomes" id="UP000028486"/>
    </source>
</evidence>
<dbReference type="PANTHER" id="PTHR30313:SF2">
    <property type="entry name" value="DNA PRIMASE"/>
    <property type="match status" value="1"/>
</dbReference>
<dbReference type="InterPro" id="IPR050219">
    <property type="entry name" value="DnaG_primase"/>
</dbReference>
<keyword evidence="6" id="KW-1185">Reference proteome</keyword>